<protein>
    <recommendedName>
        <fullName evidence="1">HNH nuclease domain-containing protein</fullName>
    </recommendedName>
</protein>
<comment type="caution">
    <text evidence="2">The sequence shown here is derived from an EMBL/GenBank/DDBJ whole genome shotgun (WGS) entry which is preliminary data.</text>
</comment>
<feature type="domain" description="HNH nuclease" evidence="1">
    <location>
        <begin position="29"/>
        <end position="71"/>
    </location>
</feature>
<gene>
    <name evidence="2" type="ORF">LCGC14_0373340</name>
</gene>
<evidence type="ECO:0000259" key="1">
    <source>
        <dbReference type="Pfam" id="PF13392"/>
    </source>
</evidence>
<name>A0A0F9TAA9_9ZZZZ</name>
<evidence type="ECO:0000313" key="2">
    <source>
        <dbReference type="EMBL" id="KKN76139.1"/>
    </source>
</evidence>
<dbReference type="Gene3D" id="3.90.75.20">
    <property type="match status" value="1"/>
</dbReference>
<dbReference type="AlphaFoldDB" id="A0A0F9TAA9"/>
<dbReference type="SUPFAM" id="SSF54060">
    <property type="entry name" value="His-Me finger endonucleases"/>
    <property type="match status" value="1"/>
</dbReference>
<dbReference type="InterPro" id="IPR003615">
    <property type="entry name" value="HNH_nuc"/>
</dbReference>
<reference evidence="2" key="1">
    <citation type="journal article" date="2015" name="Nature">
        <title>Complex archaea that bridge the gap between prokaryotes and eukaryotes.</title>
        <authorList>
            <person name="Spang A."/>
            <person name="Saw J.H."/>
            <person name="Jorgensen S.L."/>
            <person name="Zaremba-Niedzwiedzka K."/>
            <person name="Martijn J."/>
            <person name="Lind A.E."/>
            <person name="van Eijk R."/>
            <person name="Schleper C."/>
            <person name="Guy L."/>
            <person name="Ettema T.J."/>
        </authorList>
    </citation>
    <scope>NUCLEOTIDE SEQUENCE</scope>
</reference>
<accession>A0A0F9TAA9</accession>
<dbReference type="EMBL" id="LAZR01000299">
    <property type="protein sequence ID" value="KKN76139.1"/>
    <property type="molecule type" value="Genomic_DNA"/>
</dbReference>
<dbReference type="Pfam" id="PF13392">
    <property type="entry name" value="HNH_3"/>
    <property type="match status" value="1"/>
</dbReference>
<sequence length="91" mass="10695">MDRLFHGVRSIDVLGYVRLTVDGERVHEHRVIMERKLGRRLVDGESVHHKNGVRDDNRPDNLELWVTSQPNGQRPEDLVIWAKEILRRYGS</sequence>
<proteinExistence type="predicted"/>
<organism evidence="2">
    <name type="scientific">marine sediment metagenome</name>
    <dbReference type="NCBI Taxonomy" id="412755"/>
    <lineage>
        <taxon>unclassified sequences</taxon>
        <taxon>metagenomes</taxon>
        <taxon>ecological metagenomes</taxon>
    </lineage>
</organism>
<dbReference type="InterPro" id="IPR044925">
    <property type="entry name" value="His-Me_finger_sf"/>
</dbReference>